<keyword evidence="1 2" id="KW-0732">Signal</keyword>
<protein>
    <recommendedName>
        <fullName evidence="3">Outer membrane protein beta-barrel domain-containing protein</fullName>
    </recommendedName>
</protein>
<dbReference type="Pfam" id="PF13505">
    <property type="entry name" value="OMP_b-brl"/>
    <property type="match status" value="1"/>
</dbReference>
<name>A0ABN1JFQ6_9FLAO</name>
<comment type="caution">
    <text evidence="4">The sequence shown here is derived from an EMBL/GenBank/DDBJ whole genome shotgun (WGS) entry which is preliminary data.</text>
</comment>
<feature type="domain" description="Outer membrane protein beta-barrel" evidence="3">
    <location>
        <begin position="13"/>
        <end position="203"/>
    </location>
</feature>
<accession>A0ABN1JFQ6</accession>
<evidence type="ECO:0000256" key="2">
    <source>
        <dbReference type="SAM" id="SignalP"/>
    </source>
</evidence>
<evidence type="ECO:0000313" key="4">
    <source>
        <dbReference type="EMBL" id="GAA0738715.1"/>
    </source>
</evidence>
<dbReference type="Proteomes" id="UP001500736">
    <property type="component" value="Unassembled WGS sequence"/>
</dbReference>
<dbReference type="EMBL" id="BAAAGF010000001">
    <property type="protein sequence ID" value="GAA0738715.1"/>
    <property type="molecule type" value="Genomic_DNA"/>
</dbReference>
<gene>
    <name evidence="4" type="ORF">GCM10009431_06930</name>
</gene>
<evidence type="ECO:0000256" key="1">
    <source>
        <dbReference type="ARBA" id="ARBA00022729"/>
    </source>
</evidence>
<organism evidence="4 5">
    <name type="scientific">Gaetbulibacter jejuensis</name>
    <dbReference type="NCBI Taxonomy" id="584607"/>
    <lineage>
        <taxon>Bacteria</taxon>
        <taxon>Pseudomonadati</taxon>
        <taxon>Bacteroidota</taxon>
        <taxon>Flavobacteriia</taxon>
        <taxon>Flavobacteriales</taxon>
        <taxon>Flavobacteriaceae</taxon>
        <taxon>Gaetbulibacter</taxon>
    </lineage>
</organism>
<evidence type="ECO:0000259" key="3">
    <source>
        <dbReference type="Pfam" id="PF13505"/>
    </source>
</evidence>
<dbReference type="SUPFAM" id="SSF56925">
    <property type="entry name" value="OMPA-like"/>
    <property type="match status" value="1"/>
</dbReference>
<sequence length="211" mass="23462">MTSNFKHIKSLLVCVFMVFVTATLTAQRDTNKWKAQLALGFNNPSQSGFVADFESKPVNFPTVNLGIQHMFKSQLGAKVDFGFNRFSSEDNSPEFKTNYTRLNLQVVYDPSETLTFLPERMGLVAHAGPGYSFVKPLGNYSGNDVSFLNAMAGLEVHYAFNKRMSFYTDVSYILGFGKDFDPITEGYGAFNGNLLTVTFGITFSLSGCQYC</sequence>
<dbReference type="InterPro" id="IPR027385">
    <property type="entry name" value="Beta-barrel_OMP"/>
</dbReference>
<dbReference type="InterPro" id="IPR011250">
    <property type="entry name" value="OMP/PagP_B-barrel"/>
</dbReference>
<keyword evidence="5" id="KW-1185">Reference proteome</keyword>
<evidence type="ECO:0000313" key="5">
    <source>
        <dbReference type="Proteomes" id="UP001500736"/>
    </source>
</evidence>
<proteinExistence type="predicted"/>
<reference evidence="4 5" key="1">
    <citation type="journal article" date="2019" name="Int. J. Syst. Evol. Microbiol.">
        <title>The Global Catalogue of Microorganisms (GCM) 10K type strain sequencing project: providing services to taxonomists for standard genome sequencing and annotation.</title>
        <authorList>
            <consortium name="The Broad Institute Genomics Platform"/>
            <consortium name="The Broad Institute Genome Sequencing Center for Infectious Disease"/>
            <person name="Wu L."/>
            <person name="Ma J."/>
        </authorList>
    </citation>
    <scope>NUCLEOTIDE SEQUENCE [LARGE SCALE GENOMIC DNA]</scope>
    <source>
        <strain evidence="4 5">JCM 15976</strain>
    </source>
</reference>
<dbReference type="RefSeq" id="WP_343795805.1">
    <property type="nucleotide sequence ID" value="NZ_BAAAGF010000001.1"/>
</dbReference>
<feature type="chain" id="PRO_5047474420" description="Outer membrane protein beta-barrel domain-containing protein" evidence="2">
    <location>
        <begin position="27"/>
        <end position="211"/>
    </location>
</feature>
<feature type="signal peptide" evidence="2">
    <location>
        <begin position="1"/>
        <end position="26"/>
    </location>
</feature>